<dbReference type="EC" id="3.1.1.1" evidence="2"/>
<dbReference type="ESTHER" id="9chlr-d6u8e7">
    <property type="family name" value="Carb_B_Bacteria"/>
</dbReference>
<proteinExistence type="predicted"/>
<dbReference type="InParanoid" id="D6U8E7"/>
<keyword evidence="3" id="KW-1185">Reference proteome</keyword>
<dbReference type="Proteomes" id="UP000004508">
    <property type="component" value="Unassembled WGS sequence"/>
</dbReference>
<dbReference type="SMR" id="D6U8E7"/>
<dbReference type="PANTHER" id="PTHR11559">
    <property type="entry name" value="CARBOXYLESTERASE"/>
    <property type="match status" value="1"/>
</dbReference>
<evidence type="ECO:0000313" key="2">
    <source>
        <dbReference type="EMBL" id="EFH80158.1"/>
    </source>
</evidence>
<dbReference type="PROSITE" id="PS00941">
    <property type="entry name" value="CARBOXYLESTERASE_B_2"/>
    <property type="match status" value="1"/>
</dbReference>
<dbReference type="RefSeq" id="WP_007922551.1">
    <property type="nucleotide sequence ID" value="NZ_ADVG01000005.1"/>
</dbReference>
<dbReference type="AlphaFoldDB" id="D6U8E7"/>
<dbReference type="SUPFAM" id="SSF53474">
    <property type="entry name" value="alpha/beta-Hydrolases"/>
    <property type="match status" value="1"/>
</dbReference>
<dbReference type="GO" id="GO:0106435">
    <property type="term" value="F:carboxylesterase activity"/>
    <property type="evidence" value="ECO:0007669"/>
    <property type="project" value="UniProtKB-EC"/>
</dbReference>
<dbReference type="Gene3D" id="3.40.50.1820">
    <property type="entry name" value="alpha/beta hydrolase"/>
    <property type="match status" value="1"/>
</dbReference>
<dbReference type="InterPro" id="IPR002018">
    <property type="entry name" value="CarbesteraseB"/>
</dbReference>
<comment type="caution">
    <text evidence="2">The sequence shown here is derived from an EMBL/GenBank/DDBJ whole genome shotgun (WGS) entry which is preliminary data.</text>
</comment>
<dbReference type="FunCoup" id="D6U8E7">
    <property type="interactions" value="110"/>
</dbReference>
<evidence type="ECO:0000313" key="3">
    <source>
        <dbReference type="Proteomes" id="UP000004508"/>
    </source>
</evidence>
<sequence>MDETIVETHSGKIRGADLGKVIAWKGIPYAAPPVGARRFQPPQPPEPWASVRNATTFGPIAPQLPFLLANGTLEVEMPEPQSEDCLYLNIWAPRQDGRKRPVMVWLHGGALLNGSGSQSDYDGADFAERGDLVLVTINYRLGVLGFLYLAELAGEAYASSGNCGLLDQIAAFQWVRENIAVFGGDPDNITAFGESAGAISIAMLFGMPVARGLFQRAILESGPASDVPDKKAASQKTQTFLEILGLKTSEIAALWTLPYEKLLAAQARLIKDGRFGGIQPVLDGKDLLATPLQALTRGAARDVTLLIGTNRDEARLFTDTITGEKRESSLASAAISPELRKNALKILRTYSKSKRAFWRALACFALRMPDEKLQDLLLEIITDYAARIPSIRLAEQQVRQGGRVWMYRFDWPSPHLKFGACHALELPFVWNKLDASSMSVLLGANPPRELACGMQAAWIAFARTGDPNIPELPTWPAYDLERRGTMIFHEMCQVINDPQAAERQVWDDFFSVAGELDSTEASGA</sequence>
<dbReference type="InterPro" id="IPR029058">
    <property type="entry name" value="AB_hydrolase_fold"/>
</dbReference>
<protein>
    <submittedName>
        <fullName evidence="2">Carboxylesterase</fullName>
        <ecNumber evidence="2">3.1.1.1</ecNumber>
    </submittedName>
</protein>
<gene>
    <name evidence="2" type="ORF">Krac_0724</name>
</gene>
<reference evidence="2 3" key="1">
    <citation type="journal article" date="2011" name="Stand. Genomic Sci.">
        <title>Non-contiguous finished genome sequence and contextual data of the filamentous soil bacterium Ktedonobacter racemifer type strain (SOSP1-21).</title>
        <authorList>
            <person name="Chang Y.J."/>
            <person name="Land M."/>
            <person name="Hauser L."/>
            <person name="Chertkov O."/>
            <person name="Del Rio T.G."/>
            <person name="Nolan M."/>
            <person name="Copeland A."/>
            <person name="Tice H."/>
            <person name="Cheng J.F."/>
            <person name="Lucas S."/>
            <person name="Han C."/>
            <person name="Goodwin L."/>
            <person name="Pitluck S."/>
            <person name="Ivanova N."/>
            <person name="Ovchinikova G."/>
            <person name="Pati A."/>
            <person name="Chen A."/>
            <person name="Palaniappan K."/>
            <person name="Mavromatis K."/>
            <person name="Liolios K."/>
            <person name="Brettin T."/>
            <person name="Fiebig A."/>
            <person name="Rohde M."/>
            <person name="Abt B."/>
            <person name="Goker M."/>
            <person name="Detter J.C."/>
            <person name="Woyke T."/>
            <person name="Bristow J."/>
            <person name="Eisen J.A."/>
            <person name="Markowitz V."/>
            <person name="Hugenholtz P."/>
            <person name="Kyrpides N.C."/>
            <person name="Klenk H.P."/>
            <person name="Lapidus A."/>
        </authorList>
    </citation>
    <scope>NUCLEOTIDE SEQUENCE [LARGE SCALE GENOMIC DNA]</scope>
    <source>
        <strain evidence="3">DSM 44963</strain>
    </source>
</reference>
<dbReference type="OrthoDB" id="9775851at2"/>
<dbReference type="eggNOG" id="COG2272">
    <property type="taxonomic scope" value="Bacteria"/>
</dbReference>
<evidence type="ECO:0000259" key="1">
    <source>
        <dbReference type="Pfam" id="PF00135"/>
    </source>
</evidence>
<dbReference type="InterPro" id="IPR019819">
    <property type="entry name" value="Carboxylesterase_B_CS"/>
</dbReference>
<dbReference type="InterPro" id="IPR050309">
    <property type="entry name" value="Type-B_Carboxylest/Lipase"/>
</dbReference>
<feature type="domain" description="Carboxylesterase type B" evidence="1">
    <location>
        <begin position="3"/>
        <end position="506"/>
    </location>
</feature>
<dbReference type="Pfam" id="PF00135">
    <property type="entry name" value="COesterase"/>
    <property type="match status" value="1"/>
</dbReference>
<dbReference type="STRING" id="485913.Krac_0724"/>
<name>D6U8E7_KTERA</name>
<dbReference type="EMBL" id="ADVG01000005">
    <property type="protein sequence ID" value="EFH80158.1"/>
    <property type="molecule type" value="Genomic_DNA"/>
</dbReference>
<accession>D6U8E7</accession>
<organism evidence="2 3">
    <name type="scientific">Ktedonobacter racemifer DSM 44963</name>
    <dbReference type="NCBI Taxonomy" id="485913"/>
    <lineage>
        <taxon>Bacteria</taxon>
        <taxon>Bacillati</taxon>
        <taxon>Chloroflexota</taxon>
        <taxon>Ktedonobacteria</taxon>
        <taxon>Ktedonobacterales</taxon>
        <taxon>Ktedonobacteraceae</taxon>
        <taxon>Ktedonobacter</taxon>
    </lineage>
</organism>
<keyword evidence="2" id="KW-0378">Hydrolase</keyword>